<organism evidence="6 7">
    <name type="scientific">Variovorax ginsengisoli</name>
    <dbReference type="NCBI Taxonomy" id="363844"/>
    <lineage>
        <taxon>Bacteria</taxon>
        <taxon>Pseudomonadati</taxon>
        <taxon>Pseudomonadota</taxon>
        <taxon>Betaproteobacteria</taxon>
        <taxon>Burkholderiales</taxon>
        <taxon>Comamonadaceae</taxon>
        <taxon>Variovorax</taxon>
    </lineage>
</organism>
<keyword evidence="2" id="KW-0479">Metal-binding</keyword>
<dbReference type="Gene3D" id="2.30.40.10">
    <property type="entry name" value="Urease, subunit C, domain 1"/>
    <property type="match status" value="1"/>
</dbReference>
<evidence type="ECO:0000256" key="2">
    <source>
        <dbReference type="ARBA" id="ARBA00022723"/>
    </source>
</evidence>
<protein>
    <submittedName>
        <fullName evidence="6">Amidohydrolase family protein</fullName>
    </submittedName>
</protein>
<reference evidence="6" key="1">
    <citation type="submission" date="2023-06" db="EMBL/GenBank/DDBJ databases">
        <authorList>
            <person name="Jiang Y."/>
            <person name="Liu Q."/>
        </authorList>
    </citation>
    <scope>NUCLEOTIDE SEQUENCE</scope>
    <source>
        <strain evidence="6">CGMCC 1.12090</strain>
    </source>
</reference>
<evidence type="ECO:0000256" key="1">
    <source>
        <dbReference type="ARBA" id="ARBA00001947"/>
    </source>
</evidence>
<dbReference type="RefSeq" id="WP_301816347.1">
    <property type="nucleotide sequence ID" value="NZ_JAUJZH010000053.1"/>
</dbReference>
<dbReference type="SUPFAM" id="SSF51338">
    <property type="entry name" value="Composite domain of metallo-dependent hydrolases"/>
    <property type="match status" value="1"/>
</dbReference>
<accession>A0ABT8SHS4</accession>
<keyword evidence="3" id="KW-0378">Hydrolase</keyword>
<feature type="non-terminal residue" evidence="6">
    <location>
        <position position="1"/>
    </location>
</feature>
<feature type="domain" description="Amidohydrolase-related" evidence="5">
    <location>
        <begin position="11"/>
        <end position="178"/>
    </location>
</feature>
<comment type="cofactor">
    <cofactor evidence="1">
        <name>Zn(2+)</name>
        <dbReference type="ChEBI" id="CHEBI:29105"/>
    </cofactor>
</comment>
<dbReference type="PANTHER" id="PTHR11271:SF37">
    <property type="entry name" value="FAMILY PROTEIN, PUTATIVE (AFU_ORTHOLOGUE AFUA_4G00460)-RELATED"/>
    <property type="match status" value="1"/>
</dbReference>
<dbReference type="SUPFAM" id="SSF51556">
    <property type="entry name" value="Metallo-dependent hydrolases"/>
    <property type="match status" value="1"/>
</dbReference>
<evidence type="ECO:0000313" key="7">
    <source>
        <dbReference type="Proteomes" id="UP001169027"/>
    </source>
</evidence>
<keyword evidence="4" id="KW-0862">Zinc</keyword>
<comment type="caution">
    <text evidence="6">The sequence shown here is derived from an EMBL/GenBank/DDBJ whole genome shotgun (WGS) entry which is preliminary data.</text>
</comment>
<keyword evidence="7" id="KW-1185">Reference proteome</keyword>
<dbReference type="EMBL" id="JAUKVY010000053">
    <property type="protein sequence ID" value="MDO1537934.1"/>
    <property type="molecule type" value="Genomic_DNA"/>
</dbReference>
<dbReference type="Gene3D" id="3.20.20.140">
    <property type="entry name" value="Metal-dependent hydrolases"/>
    <property type="match status" value="1"/>
</dbReference>
<dbReference type="InterPro" id="IPR032466">
    <property type="entry name" value="Metal_Hydrolase"/>
</dbReference>
<dbReference type="InterPro" id="IPR011059">
    <property type="entry name" value="Metal-dep_hydrolase_composite"/>
</dbReference>
<dbReference type="PANTHER" id="PTHR11271">
    <property type="entry name" value="GUANINE DEAMINASE"/>
    <property type="match status" value="1"/>
</dbReference>
<dbReference type="Pfam" id="PF01979">
    <property type="entry name" value="Amidohydro_1"/>
    <property type="match status" value="1"/>
</dbReference>
<evidence type="ECO:0000259" key="5">
    <source>
        <dbReference type="Pfam" id="PF01979"/>
    </source>
</evidence>
<name>A0ABT8SHS4_9BURK</name>
<sequence>GLLGPDHNIGHGNCFDDTELKIVLDAGCTITATNLTEMLNYEQPAMLGRLVKHGAMPSLGTDCDPYFNSSMLAVTRHAFLHQRELDNRSLWHEGAWPAKTQHSTLTRDALYWATMGGAKAFGLDKKTGSITPGKQADLVMFDCRGMNIFPALPGGNAAHIVVMYAETSDIENVIVAGRFAKRNGQLIFDAARLARLHDELLASRLRMFEQGQFKSVPVERGPQPEHFVL</sequence>
<evidence type="ECO:0000313" key="6">
    <source>
        <dbReference type="EMBL" id="MDO1537934.1"/>
    </source>
</evidence>
<dbReference type="InterPro" id="IPR051607">
    <property type="entry name" value="Metallo-dep_hydrolases"/>
</dbReference>
<evidence type="ECO:0000256" key="3">
    <source>
        <dbReference type="ARBA" id="ARBA00022801"/>
    </source>
</evidence>
<gene>
    <name evidence="6" type="ORF">Q2T77_37475</name>
</gene>
<dbReference type="Proteomes" id="UP001169027">
    <property type="component" value="Unassembled WGS sequence"/>
</dbReference>
<proteinExistence type="predicted"/>
<evidence type="ECO:0000256" key="4">
    <source>
        <dbReference type="ARBA" id="ARBA00022833"/>
    </source>
</evidence>
<dbReference type="InterPro" id="IPR006680">
    <property type="entry name" value="Amidohydro-rel"/>
</dbReference>